<evidence type="ECO:0000313" key="2">
    <source>
        <dbReference type="EMBL" id="TWG24740.1"/>
    </source>
</evidence>
<dbReference type="OrthoDB" id="1907165at2"/>
<comment type="caution">
    <text evidence="2">The sequence shown here is derived from an EMBL/GenBank/DDBJ whole genome shotgun (WGS) entry which is preliminary data.</text>
</comment>
<dbReference type="Pfam" id="PF04717">
    <property type="entry name" value="Phage_base_V"/>
    <property type="match status" value="1"/>
</dbReference>
<proteinExistence type="predicted"/>
<feature type="domain" description="Gp5/Type VI secretion system Vgr protein OB-fold" evidence="1">
    <location>
        <begin position="403"/>
        <end position="468"/>
    </location>
</feature>
<name>A0A561WLM9_ACTTI</name>
<dbReference type="AlphaFoldDB" id="A0A561WLM9"/>
<keyword evidence="3" id="KW-1185">Reference proteome</keyword>
<organism evidence="2 3">
    <name type="scientific">Actinoplanes teichomyceticus</name>
    <dbReference type="NCBI Taxonomy" id="1867"/>
    <lineage>
        <taxon>Bacteria</taxon>
        <taxon>Bacillati</taxon>
        <taxon>Actinomycetota</taxon>
        <taxon>Actinomycetes</taxon>
        <taxon>Micromonosporales</taxon>
        <taxon>Micromonosporaceae</taxon>
        <taxon>Actinoplanes</taxon>
    </lineage>
</organism>
<dbReference type="EMBL" id="VIWY01000002">
    <property type="protein sequence ID" value="TWG24740.1"/>
    <property type="molecule type" value="Genomic_DNA"/>
</dbReference>
<reference evidence="2 3" key="1">
    <citation type="submission" date="2019-06" db="EMBL/GenBank/DDBJ databases">
        <title>Sequencing the genomes of 1000 actinobacteria strains.</title>
        <authorList>
            <person name="Klenk H.-P."/>
        </authorList>
    </citation>
    <scope>NUCLEOTIDE SEQUENCE [LARGE SCALE GENOMIC DNA]</scope>
    <source>
        <strain evidence="2 3">DSM 43866</strain>
    </source>
</reference>
<dbReference type="Proteomes" id="UP000320239">
    <property type="component" value="Unassembled WGS sequence"/>
</dbReference>
<gene>
    <name evidence="2" type="ORF">FHX34_1021300</name>
</gene>
<protein>
    <recommendedName>
        <fullName evidence="1">Gp5/Type VI secretion system Vgr protein OB-fold domain-containing protein</fullName>
    </recommendedName>
</protein>
<dbReference type="InterPro" id="IPR006531">
    <property type="entry name" value="Gp5/Vgr_OB"/>
</dbReference>
<sequence>MGAGTDHVNNLQIGLPGQLPKKWERRLVSATVEDSSNLAAVAELRFRDEHGVFYAENGVRIGTRVTVRVRRGRTAPILLFQGEVVTLESQHDGHGTFSVVRALDLSHRLMRGQRVRGFVKQTPTMIARRLAGAAGLPIGRIDSFARSYDMLTQPNVSDWDFLKMLAVDNEAEVLMVDGKFCFRASERASTAPGAGLTAEQSPKVIEAGNNVLAVRSTVTSVGQVPAVTVRGWDPVRKKSIKTYLPVTGSTELDIKTTPQKAVQPFRSGGAGLNVTDVPYETEAETRVVAGAVAADVTAALAELEVGVRGRPELRAGVPMSLQKVGPEFDGRYTITSSRHVFAPGAVYETWVTVSGRQDRSIYGLAGGSAAPARPVRVPGMAIGIVTDTKVDADPRQAGRASRRKNQGWVRLRFPWLTDDTEYQTDWVRTVQLGGVGGGGVFCPEINDEVLVGFEQGLLDRPYVIGGLYNGKDDPSPHQTNLIDPTTGKVNRRSFSSRSGDRVELLDSRLNPKGIRLATARDKLVVFLDRGNKKIVVHADGRIEIDATGAIEVRGRGITLDAGIGDLTLKGRRVEVAGTVEADIHAPIVKLN</sequence>
<dbReference type="SUPFAM" id="SSF69255">
    <property type="entry name" value="gp5 N-terminal domain-like"/>
    <property type="match status" value="1"/>
</dbReference>
<dbReference type="RefSeq" id="WP_122977802.1">
    <property type="nucleotide sequence ID" value="NZ_BOMX01000109.1"/>
</dbReference>
<accession>A0A561WLM9</accession>
<evidence type="ECO:0000259" key="1">
    <source>
        <dbReference type="Pfam" id="PF04717"/>
    </source>
</evidence>
<dbReference type="NCBIfam" id="NF033848">
    <property type="entry name" value="VgrG_rel"/>
    <property type="match status" value="1"/>
</dbReference>
<evidence type="ECO:0000313" key="3">
    <source>
        <dbReference type="Proteomes" id="UP000320239"/>
    </source>
</evidence>
<dbReference type="Gene3D" id="2.40.50.230">
    <property type="entry name" value="Gp5 N-terminal domain"/>
    <property type="match status" value="1"/>
</dbReference>
<dbReference type="InterPro" id="IPR037026">
    <property type="entry name" value="Vgr_OB-fold_dom_sf"/>
</dbReference>
<dbReference type="SUPFAM" id="SSF69279">
    <property type="entry name" value="Phage tail proteins"/>
    <property type="match status" value="1"/>
</dbReference>
<dbReference type="InterPro" id="IPR047702">
    <property type="entry name" value="VgrG-rel"/>
</dbReference>